<dbReference type="SUPFAM" id="SSF53850">
    <property type="entry name" value="Periplasmic binding protein-like II"/>
    <property type="match status" value="1"/>
</dbReference>
<evidence type="ECO:0000256" key="1">
    <source>
        <dbReference type="SAM" id="SignalP"/>
    </source>
</evidence>
<evidence type="ECO:0000313" key="3">
    <source>
        <dbReference type="Proteomes" id="UP000593915"/>
    </source>
</evidence>
<sequence length="338" mass="37292">MKNFSKFKAAFAAFIFFTAAILLSCTKEDKIQPIRFIFLPNESGEARKDSRNAFKEILEEATGKPVEIITTTDYNIALEAIISGKADMAYIGAEGYITAHKRNPAVIPILTNSGPSGTLEDALYYSFIAVRTEDEDDYKTENGYDLEKLKGKIISFVSTSSTSGFVIPANILAAKFGLKNIDELIQKNDIFPKILFAGSHQGAEVNLFRKDADAAAFAIPRITGFYKLIAGEDFQTGAVYKVLEGAAEPFGEFAGQEITVIQSIPVLNAPIVINTQTLSAEEIKKIKEALASEKTANNPYIFQVPGSEKPGMYPKYSEKTKLVETDDIWYDKIRKLTE</sequence>
<organism evidence="2 3">
    <name type="scientific">Treponema pedis</name>
    <dbReference type="NCBI Taxonomy" id="409322"/>
    <lineage>
        <taxon>Bacteria</taxon>
        <taxon>Pseudomonadati</taxon>
        <taxon>Spirochaetota</taxon>
        <taxon>Spirochaetia</taxon>
        <taxon>Spirochaetales</taxon>
        <taxon>Treponemataceae</taxon>
        <taxon>Treponema</taxon>
    </lineage>
</organism>
<accession>A0A7S6WMA4</accession>
<feature type="signal peptide" evidence="1">
    <location>
        <begin position="1"/>
        <end position="24"/>
    </location>
</feature>
<feature type="chain" id="PRO_5032713760" evidence="1">
    <location>
        <begin position="25"/>
        <end position="338"/>
    </location>
</feature>
<dbReference type="Proteomes" id="UP000593915">
    <property type="component" value="Chromosome"/>
</dbReference>
<proteinExistence type="predicted"/>
<reference evidence="2 3" key="1">
    <citation type="submission" date="2020-09" db="EMBL/GenBank/DDBJ databases">
        <title>Characterization of Treponema spp. from bovine digital dermatitis in Korea.</title>
        <authorList>
            <person name="Espiritu H.M."/>
            <person name="Cho Y.I."/>
            <person name="Mamuad L."/>
        </authorList>
    </citation>
    <scope>NUCLEOTIDE SEQUENCE [LARGE SCALE GENOMIC DNA]</scope>
    <source>
        <strain evidence="2 3">KS1</strain>
    </source>
</reference>
<protein>
    <submittedName>
        <fullName evidence="2">Phosphate/phosphite/phosphonate ABC transporter substrate-binding protein</fullName>
    </submittedName>
</protein>
<evidence type="ECO:0000313" key="2">
    <source>
        <dbReference type="EMBL" id="QOW59748.1"/>
    </source>
</evidence>
<dbReference type="Pfam" id="PF12974">
    <property type="entry name" value="Phosphonate-bd"/>
    <property type="match status" value="1"/>
</dbReference>
<dbReference type="PANTHER" id="PTHR35841">
    <property type="entry name" value="PHOSPHONATES-BINDING PERIPLASMIC PROTEIN"/>
    <property type="match status" value="1"/>
</dbReference>
<dbReference type="AlphaFoldDB" id="A0A7S6WMA4"/>
<gene>
    <name evidence="2" type="ORF">IFE08_07635</name>
</gene>
<dbReference type="Gene3D" id="3.40.190.10">
    <property type="entry name" value="Periplasmic binding protein-like II"/>
    <property type="match status" value="2"/>
</dbReference>
<dbReference type="PROSITE" id="PS51257">
    <property type="entry name" value="PROKAR_LIPOPROTEIN"/>
    <property type="match status" value="1"/>
</dbReference>
<keyword evidence="1" id="KW-0732">Signal</keyword>
<dbReference type="PANTHER" id="PTHR35841:SF1">
    <property type="entry name" value="PHOSPHONATES-BINDING PERIPLASMIC PROTEIN"/>
    <property type="match status" value="1"/>
</dbReference>
<name>A0A7S6WMA4_9SPIR</name>
<dbReference type="RefSeq" id="WP_024466310.1">
    <property type="nucleotide sequence ID" value="NZ_CP061839.1"/>
</dbReference>
<dbReference type="EMBL" id="CP061839">
    <property type="protein sequence ID" value="QOW59748.1"/>
    <property type="molecule type" value="Genomic_DNA"/>
</dbReference>